<feature type="domain" description="Cyclin-like" evidence="10">
    <location>
        <begin position="152"/>
        <end position="237"/>
    </location>
</feature>
<feature type="region of interest" description="Disordered" evidence="9">
    <location>
        <begin position="46"/>
        <end position="87"/>
    </location>
</feature>
<dbReference type="InterPro" id="IPR013763">
    <property type="entry name" value="Cyclin-like_dom"/>
</dbReference>
<dbReference type="InterPro" id="IPR006671">
    <property type="entry name" value="Cyclin_N"/>
</dbReference>
<dbReference type="FunFam" id="1.10.472.10:FF:000024">
    <property type="entry name" value="G1/S-specific cyclin-E1"/>
    <property type="match status" value="1"/>
</dbReference>
<evidence type="ECO:0000256" key="5">
    <source>
        <dbReference type="ARBA" id="ARBA00023127"/>
    </source>
</evidence>
<dbReference type="InterPro" id="IPR004367">
    <property type="entry name" value="Cyclin_C-dom"/>
</dbReference>
<keyword evidence="3" id="KW-0597">Phosphoprotein</keyword>
<dbReference type="GO" id="GO:0005634">
    <property type="term" value="C:nucleus"/>
    <property type="evidence" value="ECO:0007669"/>
    <property type="project" value="UniProtKB-SubCell"/>
</dbReference>
<comment type="caution">
    <text evidence="12">The sequence shown here is derived from an EMBL/GenBank/DDBJ whole genome shotgun (WGS) entry which is preliminary data.</text>
</comment>
<reference evidence="12 13" key="1">
    <citation type="submission" date="2024-09" db="EMBL/GenBank/DDBJ databases">
        <title>A chromosome-level genome assembly of Gray's grenadier anchovy, Coilia grayii.</title>
        <authorList>
            <person name="Fu Z."/>
        </authorList>
    </citation>
    <scope>NUCLEOTIDE SEQUENCE [LARGE SCALE GENOMIC DNA]</scope>
    <source>
        <strain evidence="12">G4</strain>
        <tissue evidence="12">Muscle</tissue>
    </source>
</reference>
<dbReference type="Proteomes" id="UP001591681">
    <property type="component" value="Unassembled WGS sequence"/>
</dbReference>
<evidence type="ECO:0000256" key="4">
    <source>
        <dbReference type="ARBA" id="ARBA00022618"/>
    </source>
</evidence>
<dbReference type="PANTHER" id="PTHR10177">
    <property type="entry name" value="CYCLINS"/>
    <property type="match status" value="1"/>
</dbReference>
<evidence type="ECO:0000256" key="8">
    <source>
        <dbReference type="RuleBase" id="RU000383"/>
    </source>
</evidence>
<dbReference type="SMART" id="SM01332">
    <property type="entry name" value="Cyclin_C"/>
    <property type="match status" value="1"/>
</dbReference>
<dbReference type="Pfam" id="PF00134">
    <property type="entry name" value="Cyclin_N"/>
    <property type="match status" value="1"/>
</dbReference>
<evidence type="ECO:0000256" key="9">
    <source>
        <dbReference type="SAM" id="MobiDB-lite"/>
    </source>
</evidence>
<dbReference type="Gene3D" id="1.10.472.10">
    <property type="entry name" value="Cyclin-like"/>
    <property type="match status" value="2"/>
</dbReference>
<evidence type="ECO:0000259" key="10">
    <source>
        <dbReference type="SMART" id="SM00385"/>
    </source>
</evidence>
<dbReference type="InterPro" id="IPR048258">
    <property type="entry name" value="Cyclins_cyclin-box"/>
</dbReference>
<comment type="subcellular location">
    <subcellularLocation>
        <location evidence="1">Nucleus</location>
    </subcellularLocation>
</comment>
<dbReference type="SMART" id="SM00385">
    <property type="entry name" value="CYCLIN"/>
    <property type="match status" value="1"/>
</dbReference>
<dbReference type="EMBL" id="JBHFQA010000021">
    <property type="protein sequence ID" value="KAL2079924.1"/>
    <property type="molecule type" value="Genomic_DNA"/>
</dbReference>
<dbReference type="PROSITE" id="PS00292">
    <property type="entry name" value="CYCLINS"/>
    <property type="match status" value="1"/>
</dbReference>
<gene>
    <name evidence="12" type="ORF">ACEWY4_023717</name>
</gene>
<evidence type="ECO:0000313" key="13">
    <source>
        <dbReference type="Proteomes" id="UP001591681"/>
    </source>
</evidence>
<dbReference type="Pfam" id="PF02984">
    <property type="entry name" value="Cyclin_C"/>
    <property type="match status" value="1"/>
</dbReference>
<feature type="domain" description="Cyclin C-terminal" evidence="11">
    <location>
        <begin position="246"/>
        <end position="368"/>
    </location>
</feature>
<evidence type="ECO:0000256" key="6">
    <source>
        <dbReference type="ARBA" id="ARBA00023242"/>
    </source>
</evidence>
<dbReference type="GO" id="GO:0051301">
    <property type="term" value="P:cell division"/>
    <property type="evidence" value="ECO:0007669"/>
    <property type="project" value="UniProtKB-KW"/>
</dbReference>
<evidence type="ECO:0000256" key="2">
    <source>
        <dbReference type="ARBA" id="ARBA00007143"/>
    </source>
</evidence>
<organism evidence="12 13">
    <name type="scientific">Coilia grayii</name>
    <name type="common">Gray's grenadier anchovy</name>
    <dbReference type="NCBI Taxonomy" id="363190"/>
    <lineage>
        <taxon>Eukaryota</taxon>
        <taxon>Metazoa</taxon>
        <taxon>Chordata</taxon>
        <taxon>Craniata</taxon>
        <taxon>Vertebrata</taxon>
        <taxon>Euteleostomi</taxon>
        <taxon>Actinopterygii</taxon>
        <taxon>Neopterygii</taxon>
        <taxon>Teleostei</taxon>
        <taxon>Clupei</taxon>
        <taxon>Clupeiformes</taxon>
        <taxon>Clupeoidei</taxon>
        <taxon>Engraulidae</taxon>
        <taxon>Coilinae</taxon>
        <taxon>Coilia</taxon>
    </lineage>
</organism>
<keyword evidence="6" id="KW-0539">Nucleus</keyword>
<evidence type="ECO:0000256" key="7">
    <source>
        <dbReference type="ARBA" id="ARBA00023306"/>
    </source>
</evidence>
<dbReference type="AlphaFoldDB" id="A0ABD1IYA1"/>
<protein>
    <recommendedName>
        <fullName evidence="14">Cyclin N-terminal domain-containing protein</fullName>
    </recommendedName>
</protein>
<evidence type="ECO:0000256" key="3">
    <source>
        <dbReference type="ARBA" id="ARBA00022553"/>
    </source>
</evidence>
<dbReference type="InterPro" id="IPR036915">
    <property type="entry name" value="Cyclin-like_sf"/>
</dbReference>
<accession>A0ABD1IYA1</accession>
<keyword evidence="13" id="KW-1185">Reference proteome</keyword>
<evidence type="ECO:0008006" key="14">
    <source>
        <dbReference type="Google" id="ProtNLM"/>
    </source>
</evidence>
<evidence type="ECO:0000256" key="1">
    <source>
        <dbReference type="ARBA" id="ARBA00004123"/>
    </source>
</evidence>
<keyword evidence="7" id="KW-0131">Cell cycle</keyword>
<name>A0ABD1IYA1_9TELE</name>
<sequence>MLKLKLALRSYGHVLHVMIRCPLWLQQSNIIHVSCCSGRLQSKSESVTPQSRKMTRTKREQCYKKKTLSSKRQTGEVQNPRAEEESCSGSPVIGIEALENLALPSPLPTLSWGCSEDVWVKMLAKDLKYQHSKSMMERHPDIQPKMRAVLLDWLMEVCEAYLLHRQTFYLAQDFFDRYMLTQEGVDKNRLQLTGLTALFIACKIEEINPPKLLELAYVSDGACFEEEILQMEIIMLKALNWDLCPETVLSWMKLYLQMASLYDHTNLLLPQFSRETYIQITQLLDLCILDVNALGFQYGLLAAAALCHFTSVEVVLKVTGLTWEKLLPCVDWMAPFVETVVGCINVPLKQFERVPKEDWHNIQTHTLYLKMLDQVHQRQFDSSFVPLTPPDSSEKTASSS</sequence>
<proteinExistence type="inferred from homology"/>
<keyword evidence="5 8" id="KW-0195">Cyclin</keyword>
<evidence type="ECO:0000259" key="11">
    <source>
        <dbReference type="SMART" id="SM01332"/>
    </source>
</evidence>
<dbReference type="InterPro" id="IPR039361">
    <property type="entry name" value="Cyclin"/>
</dbReference>
<keyword evidence="4" id="KW-0132">Cell division</keyword>
<comment type="similarity">
    <text evidence="2">Belongs to the cyclin family. Cyclin E subfamily.</text>
</comment>
<dbReference type="SUPFAM" id="SSF47954">
    <property type="entry name" value="Cyclin-like"/>
    <property type="match status" value="2"/>
</dbReference>
<evidence type="ECO:0000313" key="12">
    <source>
        <dbReference type="EMBL" id="KAL2079924.1"/>
    </source>
</evidence>